<name>A0ACC1Z104_MELAZ</name>
<keyword evidence="2" id="KW-1185">Reference proteome</keyword>
<evidence type="ECO:0000313" key="1">
    <source>
        <dbReference type="EMBL" id="KAJ4729651.1"/>
    </source>
</evidence>
<comment type="caution">
    <text evidence="1">The sequence shown here is derived from an EMBL/GenBank/DDBJ whole genome shotgun (WGS) entry which is preliminary data.</text>
</comment>
<accession>A0ACC1Z104</accession>
<proteinExistence type="predicted"/>
<protein>
    <submittedName>
        <fullName evidence="1">Myb family transcription factor</fullName>
    </submittedName>
</protein>
<organism evidence="1 2">
    <name type="scientific">Melia azedarach</name>
    <name type="common">Chinaberry tree</name>
    <dbReference type="NCBI Taxonomy" id="155640"/>
    <lineage>
        <taxon>Eukaryota</taxon>
        <taxon>Viridiplantae</taxon>
        <taxon>Streptophyta</taxon>
        <taxon>Embryophyta</taxon>
        <taxon>Tracheophyta</taxon>
        <taxon>Spermatophyta</taxon>
        <taxon>Magnoliopsida</taxon>
        <taxon>eudicotyledons</taxon>
        <taxon>Gunneridae</taxon>
        <taxon>Pentapetalae</taxon>
        <taxon>rosids</taxon>
        <taxon>malvids</taxon>
        <taxon>Sapindales</taxon>
        <taxon>Meliaceae</taxon>
        <taxon>Melia</taxon>
    </lineage>
</organism>
<dbReference type="Proteomes" id="UP001164539">
    <property type="component" value="Chromosome 1"/>
</dbReference>
<evidence type="ECO:0000313" key="2">
    <source>
        <dbReference type="Proteomes" id="UP001164539"/>
    </source>
</evidence>
<dbReference type="EMBL" id="CM051394">
    <property type="protein sequence ID" value="KAJ4729651.1"/>
    <property type="molecule type" value="Genomic_DNA"/>
</dbReference>
<sequence>MENMTDKIEISSDENKNNASEIQAQNSSLASSQKCSSFDLNLRAVDDENDSPTNVPYKEYVSDRSSPEGTSSTNTDTTMEGKERTTMVRQYVRSKMPRLRWTPDLHLAFVHAVEKLGGQERATPKLVLQLMNVKGLSIAHVKSHLQMYRSKKLDASGLVVSQTNRSMQGRHHVLEMYQRFDPHGNIIMDNRNYMSSPLLKQPYHPWASNGQYCSRFSPLWSCGDGSLDKSQVNPAIFQNEKKLSSSNLFEGKEAMAENEPIRPSRFLEEKRWPPREMIGNQGRRRDNSLSISWDDSCAVRSSTRNERIIGINDQFQPRTCSSMFTSNSYDSKFQTSPLLEAQRLQNGEAHCMKEENLSPDLKLSLCHSNDVNALGMKNQQQSSKEIDTILSLSSWSSQQHAQHSSVKHKDLTKTGLGFTKELQ</sequence>
<gene>
    <name evidence="1" type="ORF">OWV82_002394</name>
</gene>
<reference evidence="1 2" key="1">
    <citation type="journal article" date="2023" name="Science">
        <title>Complex scaffold remodeling in plant triterpene biosynthesis.</title>
        <authorList>
            <person name="De La Pena R."/>
            <person name="Hodgson H."/>
            <person name="Liu J.C."/>
            <person name="Stephenson M.J."/>
            <person name="Martin A.C."/>
            <person name="Owen C."/>
            <person name="Harkess A."/>
            <person name="Leebens-Mack J."/>
            <person name="Jimenez L.E."/>
            <person name="Osbourn A."/>
            <person name="Sattely E.S."/>
        </authorList>
    </citation>
    <scope>NUCLEOTIDE SEQUENCE [LARGE SCALE GENOMIC DNA]</scope>
    <source>
        <strain evidence="2">cv. JPN11</strain>
        <tissue evidence="1">Leaf</tissue>
    </source>
</reference>